<dbReference type="EMBL" id="RYZI01000025">
    <property type="protein sequence ID" value="RWA13525.1"/>
    <property type="molecule type" value="Genomic_DNA"/>
</dbReference>
<proteinExistence type="predicted"/>
<feature type="compositionally biased region" description="Acidic residues" evidence="1">
    <location>
        <begin position="196"/>
        <end position="209"/>
    </location>
</feature>
<dbReference type="AlphaFoldDB" id="A0A439DGI2"/>
<dbReference type="STRING" id="363999.A0A439DGI2"/>
<dbReference type="Pfam" id="PF00149">
    <property type="entry name" value="Metallophos"/>
    <property type="match status" value="1"/>
</dbReference>
<feature type="compositionally biased region" description="Basic residues" evidence="1">
    <location>
        <begin position="252"/>
        <end position="274"/>
    </location>
</feature>
<evidence type="ECO:0000256" key="2">
    <source>
        <dbReference type="SAM" id="Phobius"/>
    </source>
</evidence>
<keyword evidence="2" id="KW-1133">Transmembrane helix</keyword>
<evidence type="ECO:0000259" key="3">
    <source>
        <dbReference type="Pfam" id="PF00149"/>
    </source>
</evidence>
<dbReference type="Proteomes" id="UP000286045">
    <property type="component" value="Unassembled WGS sequence"/>
</dbReference>
<feature type="domain" description="Calcineurin-like phosphoesterase" evidence="3">
    <location>
        <begin position="100"/>
        <end position="197"/>
    </location>
</feature>
<evidence type="ECO:0000256" key="1">
    <source>
        <dbReference type="SAM" id="MobiDB-lite"/>
    </source>
</evidence>
<dbReference type="InterPro" id="IPR004843">
    <property type="entry name" value="Calcineurin-like_PHP"/>
</dbReference>
<sequence>MAGDSPRQYRRPRSRTLVLTAIAFFSVIFLSYMRPNPIPAAFSRHPTPSKIEQLDIDDAMATTTTKHNKGGTERTYPQISALPPSLLPTAPSNPQDVSRRIIIIGDVHGHLKALEALLHKAEFSVSRGDTVIFAGDMVNKGPDSAGVVALAMRIGAFGVRGNHEDRVLRAWEYYESKHRKTGEYDQVGRANPNSNTDEEEEDEEEETESVLDVHENESVSNSEDPGEESHGTQDGSIEERSGGEEGDSQPQSHKKHKKKKGKKKGKKGKGKKPHRADLVTAKSLKPEHRDWLSALPLILRVGNLGSRYGEVLTVHAGLVPGIPLELQDPEAVMNMRTLLRPSHGHARNDGGEPSLADQTSPSRYDQVGVTYEGDSEREPMIPSPDRHGAPWAKIWTSYQTSHLSSRPHIPPTTVVYGHDAKAGLQLRKYAFGLDSGCARDDTLAGMIFEYAEAPHGEHKLEGGGEEWDVDVSTDEAQESQSRPRIRHRLVGVSCA</sequence>
<reference evidence="4 5" key="1">
    <citation type="submission" date="2018-12" db="EMBL/GenBank/DDBJ databases">
        <title>Draft genome sequence of Xylaria grammica IHI A82.</title>
        <authorList>
            <person name="Buettner E."/>
            <person name="Kellner H."/>
        </authorList>
    </citation>
    <scope>NUCLEOTIDE SEQUENCE [LARGE SCALE GENOMIC DNA]</scope>
    <source>
        <strain evidence="4 5">IHI A82</strain>
    </source>
</reference>
<dbReference type="PANTHER" id="PTHR42850">
    <property type="entry name" value="METALLOPHOSPHOESTERASE"/>
    <property type="match status" value="1"/>
</dbReference>
<comment type="caution">
    <text evidence="4">The sequence shown here is derived from an EMBL/GenBank/DDBJ whole genome shotgun (WGS) entry which is preliminary data.</text>
</comment>
<keyword evidence="2" id="KW-0812">Transmembrane</keyword>
<keyword evidence="5" id="KW-1185">Reference proteome</keyword>
<dbReference type="Gene3D" id="3.60.21.10">
    <property type="match status" value="1"/>
</dbReference>
<feature type="transmembrane region" description="Helical" evidence="2">
    <location>
        <begin position="16"/>
        <end position="33"/>
    </location>
</feature>
<accession>A0A439DGI2</accession>
<dbReference type="InterPro" id="IPR029052">
    <property type="entry name" value="Metallo-depent_PP-like"/>
</dbReference>
<evidence type="ECO:0000313" key="4">
    <source>
        <dbReference type="EMBL" id="RWA13525.1"/>
    </source>
</evidence>
<organism evidence="4 5">
    <name type="scientific">Xylaria grammica</name>
    <dbReference type="NCBI Taxonomy" id="363999"/>
    <lineage>
        <taxon>Eukaryota</taxon>
        <taxon>Fungi</taxon>
        <taxon>Dikarya</taxon>
        <taxon>Ascomycota</taxon>
        <taxon>Pezizomycotina</taxon>
        <taxon>Sordariomycetes</taxon>
        <taxon>Xylariomycetidae</taxon>
        <taxon>Xylariales</taxon>
        <taxon>Xylariaceae</taxon>
        <taxon>Xylaria</taxon>
    </lineage>
</organism>
<gene>
    <name evidence="4" type="ORF">EKO27_g1607</name>
</gene>
<feature type="region of interest" description="Disordered" evidence="1">
    <location>
        <begin position="183"/>
        <end position="282"/>
    </location>
</feature>
<dbReference type="SUPFAM" id="SSF56300">
    <property type="entry name" value="Metallo-dependent phosphatases"/>
    <property type="match status" value="1"/>
</dbReference>
<feature type="region of interest" description="Disordered" evidence="1">
    <location>
        <begin position="64"/>
        <end position="91"/>
    </location>
</feature>
<dbReference type="GO" id="GO:0005737">
    <property type="term" value="C:cytoplasm"/>
    <property type="evidence" value="ECO:0007669"/>
    <property type="project" value="TreeGrafter"/>
</dbReference>
<dbReference type="GO" id="GO:0000298">
    <property type="term" value="F:endopolyphosphatase activity"/>
    <property type="evidence" value="ECO:0007669"/>
    <property type="project" value="TreeGrafter"/>
</dbReference>
<evidence type="ECO:0000313" key="5">
    <source>
        <dbReference type="Proteomes" id="UP000286045"/>
    </source>
</evidence>
<dbReference type="GO" id="GO:0016791">
    <property type="term" value="F:phosphatase activity"/>
    <property type="evidence" value="ECO:0007669"/>
    <property type="project" value="TreeGrafter"/>
</dbReference>
<feature type="compositionally biased region" description="Basic and acidic residues" evidence="1">
    <location>
        <begin position="227"/>
        <end position="243"/>
    </location>
</feature>
<protein>
    <recommendedName>
        <fullName evidence="3">Calcineurin-like phosphoesterase domain-containing protein</fullName>
    </recommendedName>
</protein>
<dbReference type="PANTHER" id="PTHR42850:SF4">
    <property type="entry name" value="ZINC-DEPENDENT ENDOPOLYPHOSPHATASE"/>
    <property type="match status" value="1"/>
</dbReference>
<dbReference type="InterPro" id="IPR050126">
    <property type="entry name" value="Ap4A_hydrolase"/>
</dbReference>
<keyword evidence="2" id="KW-0472">Membrane</keyword>
<feature type="region of interest" description="Disordered" evidence="1">
    <location>
        <begin position="341"/>
        <end position="363"/>
    </location>
</feature>
<feature type="compositionally biased region" description="Low complexity" evidence="1">
    <location>
        <begin position="80"/>
        <end position="91"/>
    </location>
</feature>
<name>A0A439DGI2_9PEZI</name>
<dbReference type="GO" id="GO:0006798">
    <property type="term" value="P:polyphosphate catabolic process"/>
    <property type="evidence" value="ECO:0007669"/>
    <property type="project" value="TreeGrafter"/>
</dbReference>